<dbReference type="OrthoDB" id="123207at2759"/>
<protein>
    <recommendedName>
        <fullName evidence="2">PiggyBac transposable element-derived protein domain-containing protein</fullName>
    </recommendedName>
</protein>
<gene>
    <name evidence="3" type="ORF">GUITHDRAFT_109975</name>
</gene>
<keyword evidence="5" id="KW-1185">Reference proteome</keyword>
<dbReference type="HOGENOM" id="CLU_379695_0_0_1"/>
<dbReference type="InterPro" id="IPR029526">
    <property type="entry name" value="PGBD"/>
</dbReference>
<feature type="compositionally biased region" description="Polar residues" evidence="1">
    <location>
        <begin position="124"/>
        <end position="135"/>
    </location>
</feature>
<dbReference type="Pfam" id="PF13843">
    <property type="entry name" value="DDE_Tnp_1_7"/>
    <property type="match status" value="1"/>
</dbReference>
<dbReference type="KEGG" id="gtt:GUITHDRAFT_109975"/>
<dbReference type="EnsemblProtists" id="EKX44190">
    <property type="protein sequence ID" value="EKX44190"/>
    <property type="gene ID" value="GUITHDRAFT_109975"/>
</dbReference>
<dbReference type="Proteomes" id="UP000011087">
    <property type="component" value="Unassembled WGS sequence"/>
</dbReference>
<evidence type="ECO:0000256" key="1">
    <source>
        <dbReference type="SAM" id="MobiDB-lite"/>
    </source>
</evidence>
<proteinExistence type="predicted"/>
<reference evidence="3 5" key="1">
    <citation type="journal article" date="2012" name="Nature">
        <title>Algal genomes reveal evolutionary mosaicism and the fate of nucleomorphs.</title>
        <authorList>
            <consortium name="DOE Joint Genome Institute"/>
            <person name="Curtis B.A."/>
            <person name="Tanifuji G."/>
            <person name="Burki F."/>
            <person name="Gruber A."/>
            <person name="Irimia M."/>
            <person name="Maruyama S."/>
            <person name="Arias M.C."/>
            <person name="Ball S.G."/>
            <person name="Gile G.H."/>
            <person name="Hirakawa Y."/>
            <person name="Hopkins J.F."/>
            <person name="Kuo A."/>
            <person name="Rensing S.A."/>
            <person name="Schmutz J."/>
            <person name="Symeonidi A."/>
            <person name="Elias M."/>
            <person name="Eveleigh R.J."/>
            <person name="Herman E.K."/>
            <person name="Klute M.J."/>
            <person name="Nakayama T."/>
            <person name="Obornik M."/>
            <person name="Reyes-Prieto A."/>
            <person name="Armbrust E.V."/>
            <person name="Aves S.J."/>
            <person name="Beiko R.G."/>
            <person name="Coutinho P."/>
            <person name="Dacks J.B."/>
            <person name="Durnford D.G."/>
            <person name="Fast N.M."/>
            <person name="Green B.R."/>
            <person name="Grisdale C.J."/>
            <person name="Hempel F."/>
            <person name="Henrissat B."/>
            <person name="Hoppner M.P."/>
            <person name="Ishida K."/>
            <person name="Kim E."/>
            <person name="Koreny L."/>
            <person name="Kroth P.G."/>
            <person name="Liu Y."/>
            <person name="Malik S.B."/>
            <person name="Maier U.G."/>
            <person name="McRose D."/>
            <person name="Mock T."/>
            <person name="Neilson J.A."/>
            <person name="Onodera N.T."/>
            <person name="Poole A.M."/>
            <person name="Pritham E.J."/>
            <person name="Richards T.A."/>
            <person name="Rocap G."/>
            <person name="Roy S.W."/>
            <person name="Sarai C."/>
            <person name="Schaack S."/>
            <person name="Shirato S."/>
            <person name="Slamovits C.H."/>
            <person name="Spencer D.F."/>
            <person name="Suzuki S."/>
            <person name="Worden A.Z."/>
            <person name="Zauner S."/>
            <person name="Barry K."/>
            <person name="Bell C."/>
            <person name="Bharti A.K."/>
            <person name="Crow J.A."/>
            <person name="Grimwood J."/>
            <person name="Kramer R."/>
            <person name="Lindquist E."/>
            <person name="Lucas S."/>
            <person name="Salamov A."/>
            <person name="McFadden G.I."/>
            <person name="Lane C.E."/>
            <person name="Keeling P.J."/>
            <person name="Gray M.W."/>
            <person name="Grigoriev I.V."/>
            <person name="Archibald J.M."/>
        </authorList>
    </citation>
    <scope>NUCLEOTIDE SEQUENCE</scope>
    <source>
        <strain evidence="3 5">CCMP2712</strain>
    </source>
</reference>
<name>L1J7Y7_GUITC</name>
<evidence type="ECO:0000259" key="2">
    <source>
        <dbReference type="Pfam" id="PF13843"/>
    </source>
</evidence>
<evidence type="ECO:0000313" key="4">
    <source>
        <dbReference type="EnsemblProtists" id="EKX44190"/>
    </source>
</evidence>
<dbReference type="PANTHER" id="PTHR46599">
    <property type="entry name" value="PIGGYBAC TRANSPOSABLE ELEMENT-DERIVED PROTEIN 4"/>
    <property type="match status" value="1"/>
</dbReference>
<feature type="region of interest" description="Disordered" evidence="1">
    <location>
        <begin position="124"/>
        <end position="157"/>
    </location>
</feature>
<reference evidence="5" key="2">
    <citation type="submission" date="2012-11" db="EMBL/GenBank/DDBJ databases">
        <authorList>
            <person name="Kuo A."/>
            <person name="Curtis B.A."/>
            <person name="Tanifuji G."/>
            <person name="Burki F."/>
            <person name="Gruber A."/>
            <person name="Irimia M."/>
            <person name="Maruyama S."/>
            <person name="Arias M.C."/>
            <person name="Ball S.G."/>
            <person name="Gile G.H."/>
            <person name="Hirakawa Y."/>
            <person name="Hopkins J.F."/>
            <person name="Rensing S.A."/>
            <person name="Schmutz J."/>
            <person name="Symeonidi A."/>
            <person name="Elias M."/>
            <person name="Eveleigh R.J."/>
            <person name="Herman E.K."/>
            <person name="Klute M.J."/>
            <person name="Nakayama T."/>
            <person name="Obornik M."/>
            <person name="Reyes-Prieto A."/>
            <person name="Armbrust E.V."/>
            <person name="Aves S.J."/>
            <person name="Beiko R.G."/>
            <person name="Coutinho P."/>
            <person name="Dacks J.B."/>
            <person name="Durnford D.G."/>
            <person name="Fast N.M."/>
            <person name="Green B.R."/>
            <person name="Grisdale C."/>
            <person name="Hempe F."/>
            <person name="Henrissat B."/>
            <person name="Hoppner M.P."/>
            <person name="Ishida K.-I."/>
            <person name="Kim E."/>
            <person name="Koreny L."/>
            <person name="Kroth P.G."/>
            <person name="Liu Y."/>
            <person name="Malik S.-B."/>
            <person name="Maier U.G."/>
            <person name="McRose D."/>
            <person name="Mock T."/>
            <person name="Neilson J.A."/>
            <person name="Onodera N.T."/>
            <person name="Poole A.M."/>
            <person name="Pritham E.J."/>
            <person name="Richards T.A."/>
            <person name="Rocap G."/>
            <person name="Roy S.W."/>
            <person name="Sarai C."/>
            <person name="Schaack S."/>
            <person name="Shirato S."/>
            <person name="Slamovits C.H."/>
            <person name="Spencer D.F."/>
            <person name="Suzuki S."/>
            <person name="Worden A.Z."/>
            <person name="Zauner S."/>
            <person name="Barry K."/>
            <person name="Bell C."/>
            <person name="Bharti A.K."/>
            <person name="Crow J.A."/>
            <person name="Grimwood J."/>
            <person name="Kramer R."/>
            <person name="Lindquist E."/>
            <person name="Lucas S."/>
            <person name="Salamov A."/>
            <person name="McFadden G.I."/>
            <person name="Lane C.E."/>
            <person name="Keeling P.J."/>
            <person name="Gray M.W."/>
            <person name="Grigoriev I.V."/>
            <person name="Archibald J.M."/>
        </authorList>
    </citation>
    <scope>NUCLEOTIDE SEQUENCE</scope>
    <source>
        <strain evidence="5">CCMP2712</strain>
    </source>
</reference>
<dbReference type="EMBL" id="JH993006">
    <property type="protein sequence ID" value="EKX44190.1"/>
    <property type="molecule type" value="Genomic_DNA"/>
</dbReference>
<organism evidence="3">
    <name type="scientific">Guillardia theta (strain CCMP2712)</name>
    <name type="common">Cryptophyte</name>
    <dbReference type="NCBI Taxonomy" id="905079"/>
    <lineage>
        <taxon>Eukaryota</taxon>
        <taxon>Cryptophyceae</taxon>
        <taxon>Pyrenomonadales</taxon>
        <taxon>Geminigeraceae</taxon>
        <taxon>Guillardia</taxon>
    </lineage>
</organism>
<dbReference type="PaxDb" id="55529-EKX44190"/>
<reference evidence="4" key="3">
    <citation type="submission" date="2015-06" db="UniProtKB">
        <authorList>
            <consortium name="EnsemblProtists"/>
        </authorList>
    </citation>
    <scope>IDENTIFICATION</scope>
</reference>
<sequence length="730" mass="80141">MRVAALIPHATAAELLPENMGGSEAVEGHEEAGGGGGSDQPVLEMGQIIQVKSKTLGRFKEVRDILMGEHRSEWNQVVVQGMVTGKVKNDKYIVDWNISGQKVRLCVKGHVLARKRLYDASSASLNRSAGQNAQAGSDDGSTGMVGADPEDDASVGDEHDTIPAETVSALQCDSADEALQWDACENGVQTDQRRALGFEFATTTFNWPESMRSADPKTEFDCWKLMFPWQFFFGKSRKNGSCLQWTNDSLPATVDPFTECEFLQYLGVVYTKALFPKGNFLHLWGSGNGELIRAPDLGTRYKVSQDRFELWVKHVKLCSPEYENGHESTECMYPLIDAFNRNRVQSIRAGTELFVFEDVDLRSISNEYTSRSRSTLNGAASICKRAGIEYTKLAECTFGITLALEPRRELGMELDVSSSAATLISVAKKYLDKGHVIHGSSGFSSVVIAKALLSRQTFFTGLLRKSPPGFPKKFLKADAEASGEQQGATRTATAQVELQGKMRLIYGHGWIESGLSGKEKRLLVSTWNTTDKSEVRSEDSVSARKSGADSWQAPASKVMSSYFTAATKIYLSKHNDQDELEQESSIGKQNCQLAMLCDVLRTMELDAFKVYCASNPSGGPVRHIVYTEALCTQLLTSGTDSSHSQGKANSTCDGGVSQIMDIDDSGDSSKGIHTLGLVNDHVIKWNLRTSQSFDEKRAIRVRCRVSRRIATNGLMDCVGRPHAGNVIQNM</sequence>
<dbReference type="GeneID" id="17300731"/>
<feature type="domain" description="PiggyBac transposable element-derived protein" evidence="2">
    <location>
        <begin position="245"/>
        <end position="483"/>
    </location>
</feature>
<dbReference type="AlphaFoldDB" id="L1J7Y7"/>
<dbReference type="RefSeq" id="XP_005831170.1">
    <property type="nucleotide sequence ID" value="XM_005831113.1"/>
</dbReference>
<evidence type="ECO:0000313" key="5">
    <source>
        <dbReference type="Proteomes" id="UP000011087"/>
    </source>
</evidence>
<dbReference type="PANTHER" id="PTHR46599:SF3">
    <property type="entry name" value="PIGGYBAC TRANSPOSABLE ELEMENT-DERIVED PROTEIN 4"/>
    <property type="match status" value="1"/>
</dbReference>
<evidence type="ECO:0000313" key="3">
    <source>
        <dbReference type="EMBL" id="EKX44190.1"/>
    </source>
</evidence>
<accession>L1J7Y7</accession>